<dbReference type="PANTHER" id="PTHR43236">
    <property type="entry name" value="ANTITOXIN HIGA1"/>
    <property type="match status" value="1"/>
</dbReference>
<name>A0ABT1CPB2_9HYPH</name>
<dbReference type="InterPro" id="IPR010359">
    <property type="entry name" value="IrrE_HExxH"/>
</dbReference>
<comment type="caution">
    <text evidence="2">The sequence shown here is derived from an EMBL/GenBank/DDBJ whole genome shotgun (WGS) entry which is preliminary data.</text>
</comment>
<evidence type="ECO:0000313" key="2">
    <source>
        <dbReference type="EMBL" id="MCO6408014.1"/>
    </source>
</evidence>
<keyword evidence="3" id="KW-1185">Reference proteome</keyword>
<dbReference type="Proteomes" id="UP001320715">
    <property type="component" value="Unassembled WGS sequence"/>
</dbReference>
<dbReference type="RefSeq" id="WP_252915260.1">
    <property type="nucleotide sequence ID" value="NZ_JAAAML010000001.1"/>
</dbReference>
<dbReference type="PANTHER" id="PTHR43236:SF2">
    <property type="entry name" value="BLL0069 PROTEIN"/>
    <property type="match status" value="1"/>
</dbReference>
<dbReference type="Gene3D" id="1.10.10.2910">
    <property type="match status" value="1"/>
</dbReference>
<protein>
    <submittedName>
        <fullName evidence="2">ImmA/IrrE family metallo-endopeptidase</fullName>
    </submittedName>
</protein>
<feature type="domain" description="IrrE N-terminal-like" evidence="1">
    <location>
        <begin position="266"/>
        <end position="402"/>
    </location>
</feature>
<evidence type="ECO:0000259" key="1">
    <source>
        <dbReference type="Pfam" id="PF06114"/>
    </source>
</evidence>
<organism evidence="2 3">
    <name type="scientific">Hoeflea alexandrii</name>
    <dbReference type="NCBI Taxonomy" id="288436"/>
    <lineage>
        <taxon>Bacteria</taxon>
        <taxon>Pseudomonadati</taxon>
        <taxon>Pseudomonadota</taxon>
        <taxon>Alphaproteobacteria</taxon>
        <taxon>Hyphomicrobiales</taxon>
        <taxon>Rhizobiaceae</taxon>
        <taxon>Hoeflea</taxon>
    </lineage>
</organism>
<reference evidence="2 3" key="1">
    <citation type="submission" date="2020-01" db="EMBL/GenBank/DDBJ databases">
        <title>Genomes of bacteria type strains.</title>
        <authorList>
            <person name="Chen J."/>
            <person name="Zhu S."/>
            <person name="Yang J."/>
        </authorList>
    </citation>
    <scope>NUCLEOTIDE SEQUENCE [LARGE SCALE GENOMIC DNA]</scope>
    <source>
        <strain evidence="2 3">DSM 16655</strain>
    </source>
</reference>
<accession>A0ABT1CPB2</accession>
<gene>
    <name evidence="2" type="ORF">GTW23_07480</name>
</gene>
<dbReference type="Pfam" id="PF06114">
    <property type="entry name" value="Peptidase_M78"/>
    <property type="match status" value="1"/>
</dbReference>
<evidence type="ECO:0000313" key="3">
    <source>
        <dbReference type="Proteomes" id="UP001320715"/>
    </source>
</evidence>
<dbReference type="EMBL" id="JAAAML010000001">
    <property type="protein sequence ID" value="MCO6408014.1"/>
    <property type="molecule type" value="Genomic_DNA"/>
</dbReference>
<proteinExistence type="predicted"/>
<sequence length="435" mass="50017">MNTTEKGNRLEDKLYDYLLDQFKRNELVFDIYPANCCTVRKKPNYYCRDREADVNFDVVVEVRRQGGADPHVYVVFECKNHQRSVEDRNLRVFSDQVRSVFGQAAKPLVVISSRLQSGAESFTKNRGIGIVKFDENGIDVVVDRAVGAWPENRFIQNQIFTGNRKPKTLKFAACINGRYFGSLDQMLRSFESSSTDEQADNTDQTASYVAFLPDIKIQDAAQNALSLISYSCGEVDVEQICRVLNLKLAYSERTLQDADGDTILGSANFGNRSIEINQHGNRHRERFTVAHEIGHFVLRHDKYLRSEYIVEQDIYEEVKKDEAFNYERLEYQANLFASMLLLPEAQFLEAVAALRNKFETYGRAFGYIFVDDQPCNYLPYNRMLAELSDQFGTSKQAIEIKLKRANLLTDHRSRRQQNHSLGQVLSHLRNPFGSQ</sequence>
<dbReference type="InterPro" id="IPR052345">
    <property type="entry name" value="Rad_response_metalloprotease"/>
</dbReference>